<sequence length="152" mass="17054">MLFICWAWWDSTIHNTWSRLGSTTLYSNGHSFTIVHAPALLSEFEYSRERINSYGFSPPLVEALSPYLLTHEGSSPPVRSGYTYRKGLQDMVNSGAPGTFLLRLPYWFILLCFLPVWGLLLLLRARRLKRAAISTLMTGGEATGTDGVLGRP</sequence>
<organism evidence="2 3">
    <name type="scientific">Luteolibacter flavescens</name>
    <dbReference type="NCBI Taxonomy" id="1859460"/>
    <lineage>
        <taxon>Bacteria</taxon>
        <taxon>Pseudomonadati</taxon>
        <taxon>Verrucomicrobiota</taxon>
        <taxon>Verrucomicrobiia</taxon>
        <taxon>Verrucomicrobiales</taxon>
        <taxon>Verrucomicrobiaceae</taxon>
        <taxon>Luteolibacter</taxon>
    </lineage>
</organism>
<gene>
    <name evidence="2" type="ORF">OKA04_24245</name>
</gene>
<protein>
    <submittedName>
        <fullName evidence="2">Uncharacterized protein</fullName>
    </submittedName>
</protein>
<keyword evidence="1" id="KW-1133">Transmembrane helix</keyword>
<proteinExistence type="predicted"/>
<name>A0ABT3FXA2_9BACT</name>
<evidence type="ECO:0000313" key="2">
    <source>
        <dbReference type="EMBL" id="MCW1887871.1"/>
    </source>
</evidence>
<evidence type="ECO:0000313" key="3">
    <source>
        <dbReference type="Proteomes" id="UP001207930"/>
    </source>
</evidence>
<comment type="caution">
    <text evidence="2">The sequence shown here is derived from an EMBL/GenBank/DDBJ whole genome shotgun (WGS) entry which is preliminary data.</text>
</comment>
<dbReference type="EMBL" id="JAPDDS010000028">
    <property type="protein sequence ID" value="MCW1887871.1"/>
    <property type="molecule type" value="Genomic_DNA"/>
</dbReference>
<reference evidence="2 3" key="1">
    <citation type="submission" date="2022-10" db="EMBL/GenBank/DDBJ databases">
        <title>Luteolibacter flavescens strain MCCC 1K03193, whole genome shotgun sequencing project.</title>
        <authorList>
            <person name="Zhao G."/>
            <person name="Shen L."/>
        </authorList>
    </citation>
    <scope>NUCLEOTIDE SEQUENCE [LARGE SCALE GENOMIC DNA]</scope>
    <source>
        <strain evidence="2 3">MCCC 1K03193</strain>
    </source>
</reference>
<keyword evidence="1" id="KW-0812">Transmembrane</keyword>
<accession>A0ABT3FXA2</accession>
<dbReference type="RefSeq" id="WP_264503827.1">
    <property type="nucleotide sequence ID" value="NZ_JAPDDS010000028.1"/>
</dbReference>
<keyword evidence="1" id="KW-0472">Membrane</keyword>
<feature type="transmembrane region" description="Helical" evidence="1">
    <location>
        <begin position="104"/>
        <end position="123"/>
    </location>
</feature>
<keyword evidence="3" id="KW-1185">Reference proteome</keyword>
<evidence type="ECO:0000256" key="1">
    <source>
        <dbReference type="SAM" id="Phobius"/>
    </source>
</evidence>
<dbReference type="Proteomes" id="UP001207930">
    <property type="component" value="Unassembled WGS sequence"/>
</dbReference>